<sequence length="139" mass="14612">AAPPGLEAARQKLSLRRKKAPKLAQAADGAIDPDLFKTLVDLLKLNVAPVAVFQMLKSMCAVQRLASEPQDSAAVSLLTSSVPEVRAGNKGSTSLGGAPALLECSSRKGSSQRTPRQPSATRLPKWGGPGRRQQVWGST</sequence>
<reference evidence="7 8" key="1">
    <citation type="submission" date="2012-10" db="EMBL/GenBank/DDBJ databases">
        <authorList>
            <consortium name="Gibbon Genome Sequencing Consortium"/>
        </authorList>
    </citation>
    <scope>NUCLEOTIDE SEQUENCE [LARGE SCALE GENOMIC DNA]</scope>
</reference>
<dbReference type="EMBL" id="ADFV01133832">
    <property type="status" value="NOT_ANNOTATED_CDS"/>
    <property type="molecule type" value="Genomic_DNA"/>
</dbReference>
<dbReference type="OMA" id="YNPADAC"/>
<dbReference type="AlphaFoldDB" id="A0A2I3GHX5"/>
<dbReference type="FunCoup" id="A0A2I3GHX5">
    <property type="interactions" value="1326"/>
</dbReference>
<evidence type="ECO:0000256" key="2">
    <source>
        <dbReference type="ARBA" id="ARBA00004300"/>
    </source>
</evidence>
<comment type="similarity">
    <text evidence="3">Belongs to the MOZART2 family.</text>
</comment>
<reference evidence="7" key="2">
    <citation type="submission" date="2025-08" db="UniProtKB">
        <authorList>
            <consortium name="Ensembl"/>
        </authorList>
    </citation>
    <scope>IDENTIFICATION</scope>
</reference>
<reference evidence="7" key="3">
    <citation type="submission" date="2025-09" db="UniProtKB">
        <authorList>
            <consortium name="Ensembl"/>
        </authorList>
    </citation>
    <scope>IDENTIFICATION</scope>
</reference>
<keyword evidence="8" id="KW-1185">Reference proteome</keyword>
<proteinExistence type="inferred from homology"/>
<protein>
    <recommendedName>
        <fullName evidence="9">Mitotic spindle organizing protein 2B</fullName>
    </recommendedName>
</protein>
<evidence type="ECO:0000256" key="6">
    <source>
        <dbReference type="SAM" id="MobiDB-lite"/>
    </source>
</evidence>
<organism evidence="7 8">
    <name type="scientific">Nomascus leucogenys</name>
    <name type="common">Northern white-cheeked gibbon</name>
    <name type="synonym">Hylobates leucogenys</name>
    <dbReference type="NCBI Taxonomy" id="61853"/>
    <lineage>
        <taxon>Eukaryota</taxon>
        <taxon>Metazoa</taxon>
        <taxon>Chordata</taxon>
        <taxon>Craniata</taxon>
        <taxon>Vertebrata</taxon>
        <taxon>Euteleostomi</taxon>
        <taxon>Mammalia</taxon>
        <taxon>Eutheria</taxon>
        <taxon>Euarchontoglires</taxon>
        <taxon>Primates</taxon>
        <taxon>Haplorrhini</taxon>
        <taxon>Catarrhini</taxon>
        <taxon>Hylobatidae</taxon>
        <taxon>Nomascus</taxon>
    </lineage>
</organism>
<dbReference type="Proteomes" id="UP000001073">
    <property type="component" value="Chromosome 7b"/>
</dbReference>
<evidence type="ECO:0000313" key="8">
    <source>
        <dbReference type="Proteomes" id="UP000001073"/>
    </source>
</evidence>
<evidence type="ECO:0000256" key="3">
    <source>
        <dbReference type="ARBA" id="ARBA00007286"/>
    </source>
</evidence>
<keyword evidence="4" id="KW-0963">Cytoplasm</keyword>
<comment type="subcellular location">
    <subcellularLocation>
        <location evidence="2">Cytoplasm</location>
        <location evidence="2">Cytoskeleton</location>
        <location evidence="2">Microtubule organizing center</location>
        <location evidence="2">Centrosome</location>
    </subcellularLocation>
    <subcellularLocation>
        <location evidence="1">Cytoplasm</location>
        <location evidence="1">Cytoskeleton</location>
        <location evidence="1">Spindle</location>
    </subcellularLocation>
</comment>
<dbReference type="Ensembl" id="ENSNLET00000045055.1">
    <property type="protein sequence ID" value="ENSNLEP00000030906.1"/>
    <property type="gene ID" value="ENSNLEG00000032819.1"/>
</dbReference>
<evidence type="ECO:0000313" key="7">
    <source>
        <dbReference type="Ensembl" id="ENSNLEP00000030906.1"/>
    </source>
</evidence>
<dbReference type="InterPro" id="IPR024332">
    <property type="entry name" value="MOZART2"/>
</dbReference>
<dbReference type="GO" id="GO:0005813">
    <property type="term" value="C:centrosome"/>
    <property type="evidence" value="ECO:0007669"/>
    <property type="project" value="UniProtKB-SubCell"/>
</dbReference>
<accession>A0A2I3GHX5</accession>
<dbReference type="Pfam" id="PF12926">
    <property type="entry name" value="MOZART2"/>
    <property type="match status" value="1"/>
</dbReference>
<keyword evidence="5" id="KW-0206">Cytoskeleton</keyword>
<feature type="region of interest" description="Disordered" evidence="6">
    <location>
        <begin position="83"/>
        <end position="139"/>
    </location>
</feature>
<evidence type="ECO:0000256" key="1">
    <source>
        <dbReference type="ARBA" id="ARBA00004186"/>
    </source>
</evidence>
<dbReference type="PANTHER" id="PTHR28578:SF2">
    <property type="entry name" value="MITOTIC-SPINDLE ORGANIZING PROTEIN 2"/>
    <property type="match status" value="1"/>
</dbReference>
<name>A0A2I3GHX5_NOMLE</name>
<dbReference type="STRING" id="61853.ENSNLEP00000030906"/>
<evidence type="ECO:0008006" key="9">
    <source>
        <dbReference type="Google" id="ProtNLM"/>
    </source>
</evidence>
<dbReference type="InParanoid" id="A0A2I3GHX5"/>
<dbReference type="GeneTree" id="ENSGT00390000014845"/>
<evidence type="ECO:0000256" key="5">
    <source>
        <dbReference type="ARBA" id="ARBA00023212"/>
    </source>
</evidence>
<evidence type="ECO:0000256" key="4">
    <source>
        <dbReference type="ARBA" id="ARBA00022490"/>
    </source>
</evidence>
<feature type="compositionally biased region" description="Polar residues" evidence="6">
    <location>
        <begin position="107"/>
        <end position="120"/>
    </location>
</feature>
<dbReference type="GO" id="GO:0005819">
    <property type="term" value="C:spindle"/>
    <property type="evidence" value="ECO:0007669"/>
    <property type="project" value="UniProtKB-SubCell"/>
</dbReference>
<dbReference type="PANTHER" id="PTHR28578">
    <property type="entry name" value="MITOTIC-SPINDLE ORGANIZING PROTEIN 2A-RELATED"/>
    <property type="match status" value="1"/>
</dbReference>